<dbReference type="AlphaFoldDB" id="A0A5C4JSQ2"/>
<evidence type="ECO:0000259" key="1">
    <source>
        <dbReference type="Pfam" id="PF01850"/>
    </source>
</evidence>
<dbReference type="Gene3D" id="3.40.50.1010">
    <property type="entry name" value="5'-nuclease"/>
    <property type="match status" value="1"/>
</dbReference>
<reference evidence="2 3" key="2">
    <citation type="submission" date="2019-06" db="EMBL/GenBank/DDBJ databases">
        <title>Martelella lutilitoris sp. nov., isolated from a tidal mudflat.</title>
        <authorList>
            <person name="Kim Y.-J."/>
        </authorList>
    </citation>
    <scope>NUCLEOTIDE SEQUENCE [LARGE SCALE GENOMIC DNA]</scope>
    <source>
        <strain evidence="2 3">GH2-6</strain>
    </source>
</reference>
<dbReference type="InterPro" id="IPR002716">
    <property type="entry name" value="PIN_dom"/>
</dbReference>
<proteinExistence type="predicted"/>
<dbReference type="CDD" id="cd18683">
    <property type="entry name" value="PIN_VapC-like"/>
    <property type="match status" value="1"/>
</dbReference>
<feature type="domain" description="PIN" evidence="1">
    <location>
        <begin position="4"/>
        <end position="120"/>
    </location>
</feature>
<dbReference type="RefSeq" id="WP_138747965.1">
    <property type="nucleotide sequence ID" value="NZ_VCLB01000004.1"/>
</dbReference>
<accession>A0A5C4JSQ2</accession>
<dbReference type="EMBL" id="VCLB01000004">
    <property type="protein sequence ID" value="TNB48260.1"/>
    <property type="molecule type" value="Genomic_DNA"/>
</dbReference>
<protein>
    <submittedName>
        <fullName evidence="2">Type II toxin-antitoxin system VapC family toxin</fullName>
    </submittedName>
</protein>
<keyword evidence="3" id="KW-1185">Reference proteome</keyword>
<evidence type="ECO:0000313" key="3">
    <source>
        <dbReference type="Proteomes" id="UP000307874"/>
    </source>
</evidence>
<comment type="caution">
    <text evidence="2">The sequence shown here is derived from an EMBL/GenBank/DDBJ whole genome shotgun (WGS) entry which is preliminary data.</text>
</comment>
<dbReference type="Pfam" id="PF01850">
    <property type="entry name" value="PIN"/>
    <property type="match status" value="1"/>
</dbReference>
<dbReference type="InterPro" id="IPR029060">
    <property type="entry name" value="PIN-like_dom_sf"/>
</dbReference>
<organism evidence="2 3">
    <name type="scientific">Martelella lutilitoris</name>
    <dbReference type="NCBI Taxonomy" id="2583532"/>
    <lineage>
        <taxon>Bacteria</taxon>
        <taxon>Pseudomonadati</taxon>
        <taxon>Pseudomonadota</taxon>
        <taxon>Alphaproteobacteria</taxon>
        <taxon>Hyphomicrobiales</taxon>
        <taxon>Aurantimonadaceae</taxon>
        <taxon>Martelella</taxon>
    </lineage>
</organism>
<dbReference type="Proteomes" id="UP000307874">
    <property type="component" value="Unassembled WGS sequence"/>
</dbReference>
<sequence length="132" mass="14556">MIGLDTNVLLRLVLQDDESQSQAVNDLIRQLPEKGPGFINCITLMEFAWFLRKRLGISRGDVSLAIGDLLEAGDIEMEDERLVESALDLMRQTSAEFADILIALRNEHAGCRVTMTLDKAAAAAIPGMELLK</sequence>
<gene>
    <name evidence="2" type="ORF">FF124_07955</name>
</gene>
<evidence type="ECO:0000313" key="2">
    <source>
        <dbReference type="EMBL" id="TNB48260.1"/>
    </source>
</evidence>
<reference evidence="2 3" key="1">
    <citation type="submission" date="2019-05" db="EMBL/GenBank/DDBJ databases">
        <authorList>
            <person name="Lee S.D."/>
        </authorList>
    </citation>
    <scope>NUCLEOTIDE SEQUENCE [LARGE SCALE GENOMIC DNA]</scope>
    <source>
        <strain evidence="2 3">GH2-6</strain>
    </source>
</reference>
<dbReference type="SUPFAM" id="SSF88723">
    <property type="entry name" value="PIN domain-like"/>
    <property type="match status" value="1"/>
</dbReference>
<dbReference type="OrthoDB" id="3175275at2"/>
<name>A0A5C4JSQ2_9HYPH</name>